<dbReference type="AlphaFoldDB" id="A0A2P4S402"/>
<name>A0A2P4S402_BAMTH</name>
<reference evidence="1 2" key="1">
    <citation type="submission" date="2018-01" db="EMBL/GenBank/DDBJ databases">
        <title>Comparison of the Chinese Bamboo Partridge and Red Junglefowl genome sequences highlights the importance of demography in genome evolution.</title>
        <authorList>
            <person name="Tiley G.P."/>
            <person name="Kimball R.T."/>
            <person name="Braun E.L."/>
            <person name="Burleigh J.G."/>
        </authorList>
    </citation>
    <scope>NUCLEOTIDE SEQUENCE [LARGE SCALE GENOMIC DNA]</scope>
    <source>
        <strain evidence="1">RTK389</strain>
        <tissue evidence="1">Blood</tissue>
    </source>
</reference>
<dbReference type="Proteomes" id="UP000237246">
    <property type="component" value="Unassembled WGS sequence"/>
</dbReference>
<protein>
    <submittedName>
        <fullName evidence="1">Uncharacterized protein</fullName>
    </submittedName>
</protein>
<comment type="caution">
    <text evidence="1">The sequence shown here is derived from an EMBL/GenBank/DDBJ whole genome shotgun (WGS) entry which is preliminary data.</text>
</comment>
<dbReference type="EMBL" id="PPHD01115971">
    <property type="protein sequence ID" value="POI18821.1"/>
    <property type="molecule type" value="Genomic_DNA"/>
</dbReference>
<keyword evidence="2" id="KW-1185">Reference proteome</keyword>
<sequence>MMCSAGDGNRQRYLISFRGGCWARRKGCGSGVSTGALHPGDGSAFNFAAVWAGGDLDCRVVAVAQISEAFVVPGSWAAKSAAGSVLLGSMLQCLLSVLLVPISESCFLYLILTECAREQRQLQDKLITLSDWERGQCGGEGRAELGEATKDAVVAQGEKNLSSGSSPFPSSFEAEYEELCRRINRPFTSAHVTQQLSHGQRLFPRCSRSSGFPVAI</sequence>
<accession>A0A2P4S402</accession>
<evidence type="ECO:0000313" key="1">
    <source>
        <dbReference type="EMBL" id="POI18821.1"/>
    </source>
</evidence>
<organism evidence="1 2">
    <name type="scientific">Bambusicola thoracicus</name>
    <name type="common">Chinese bamboo-partridge</name>
    <name type="synonym">Perdix thoracica</name>
    <dbReference type="NCBI Taxonomy" id="9083"/>
    <lineage>
        <taxon>Eukaryota</taxon>
        <taxon>Metazoa</taxon>
        <taxon>Chordata</taxon>
        <taxon>Craniata</taxon>
        <taxon>Vertebrata</taxon>
        <taxon>Euteleostomi</taxon>
        <taxon>Archelosauria</taxon>
        <taxon>Archosauria</taxon>
        <taxon>Dinosauria</taxon>
        <taxon>Saurischia</taxon>
        <taxon>Theropoda</taxon>
        <taxon>Coelurosauria</taxon>
        <taxon>Aves</taxon>
        <taxon>Neognathae</taxon>
        <taxon>Galloanserae</taxon>
        <taxon>Galliformes</taxon>
        <taxon>Phasianidae</taxon>
        <taxon>Perdicinae</taxon>
        <taxon>Bambusicola</taxon>
    </lineage>
</organism>
<proteinExistence type="predicted"/>
<evidence type="ECO:0000313" key="2">
    <source>
        <dbReference type="Proteomes" id="UP000237246"/>
    </source>
</evidence>
<gene>
    <name evidence="1" type="ORF">CIB84_017434</name>
</gene>